<evidence type="ECO:0000313" key="1">
    <source>
        <dbReference type="EMBL" id="ERN52623.1"/>
    </source>
</evidence>
<name>U6SLY6_9BACI</name>
<keyword evidence="2" id="KW-1185">Reference proteome</keyword>
<comment type="caution">
    <text evidence="1">The sequence shown here is derived from an EMBL/GenBank/DDBJ whole genome shotgun (WGS) entry which is preliminary data.</text>
</comment>
<evidence type="ECO:0000313" key="2">
    <source>
        <dbReference type="Proteomes" id="UP000017170"/>
    </source>
</evidence>
<dbReference type="AlphaFoldDB" id="U6SLY6"/>
<dbReference type="EMBL" id="ATAE01000034">
    <property type="protein sequence ID" value="ERN52623.1"/>
    <property type="molecule type" value="Genomic_DNA"/>
</dbReference>
<gene>
    <name evidence="1" type="ORF">A33I_00800</name>
</gene>
<organism evidence="1 2">
    <name type="scientific">Alkalihalophilus marmarensis DSM 21297</name>
    <dbReference type="NCBI Taxonomy" id="1188261"/>
    <lineage>
        <taxon>Bacteria</taxon>
        <taxon>Bacillati</taxon>
        <taxon>Bacillota</taxon>
        <taxon>Bacilli</taxon>
        <taxon>Bacillales</taxon>
        <taxon>Bacillaceae</taxon>
        <taxon>Alkalihalophilus</taxon>
    </lineage>
</organism>
<accession>U6SLY6</accession>
<reference evidence="1 2" key="1">
    <citation type="journal article" date="2013" name="Genome Announc.">
        <title>Genome Sequence of the Extreme Obligate Alkaliphile Bacillus marmarensis Strain DSM 21297.</title>
        <authorList>
            <person name="Wernick D.G."/>
            <person name="Choi K.Y."/>
            <person name="Tat C.A."/>
            <person name="Lafontaine Rivera J.G."/>
            <person name="Liao J.C."/>
        </authorList>
    </citation>
    <scope>NUCLEOTIDE SEQUENCE [LARGE SCALE GENOMIC DNA]</scope>
    <source>
        <strain evidence="1 2">DSM 21297</strain>
    </source>
</reference>
<protein>
    <submittedName>
        <fullName evidence="1">Uncharacterized protein</fullName>
    </submittedName>
</protein>
<proteinExistence type="predicted"/>
<sequence length="46" mass="5502">MLQLLFHDLLDVAKIFRLKVLEVHVRNPTSEKFLILIKPYFTAFDQ</sequence>
<dbReference type="Proteomes" id="UP000017170">
    <property type="component" value="Unassembled WGS sequence"/>
</dbReference>